<dbReference type="EMBL" id="MU393753">
    <property type="protein sequence ID" value="KAI4858506.1"/>
    <property type="molecule type" value="Genomic_DNA"/>
</dbReference>
<name>A0ACB9YHA2_9PEZI</name>
<gene>
    <name evidence="1" type="ORF">F4820DRAFT_442324</name>
</gene>
<protein>
    <submittedName>
        <fullName evidence="1">Kinase-like domain-containing protein</fullName>
    </submittedName>
</protein>
<evidence type="ECO:0000313" key="2">
    <source>
        <dbReference type="Proteomes" id="UP001497700"/>
    </source>
</evidence>
<comment type="caution">
    <text evidence="1">The sequence shown here is derived from an EMBL/GenBank/DDBJ whole genome shotgun (WGS) entry which is preliminary data.</text>
</comment>
<dbReference type="Proteomes" id="UP001497700">
    <property type="component" value="Unassembled WGS sequence"/>
</dbReference>
<reference evidence="1 2" key="1">
    <citation type="journal article" date="2022" name="New Phytol.">
        <title>Ecological generalism drives hyperdiversity of secondary metabolite gene clusters in xylarialean endophytes.</title>
        <authorList>
            <person name="Franco M.E.E."/>
            <person name="Wisecaver J.H."/>
            <person name="Arnold A.E."/>
            <person name="Ju Y.M."/>
            <person name="Slot J.C."/>
            <person name="Ahrendt S."/>
            <person name="Moore L.P."/>
            <person name="Eastman K.E."/>
            <person name="Scott K."/>
            <person name="Konkel Z."/>
            <person name="Mondo S.J."/>
            <person name="Kuo A."/>
            <person name="Hayes R.D."/>
            <person name="Haridas S."/>
            <person name="Andreopoulos B."/>
            <person name="Riley R."/>
            <person name="LaButti K."/>
            <person name="Pangilinan J."/>
            <person name="Lipzen A."/>
            <person name="Amirebrahimi M."/>
            <person name="Yan J."/>
            <person name="Adam C."/>
            <person name="Keymanesh K."/>
            <person name="Ng V."/>
            <person name="Louie K."/>
            <person name="Northen T."/>
            <person name="Drula E."/>
            <person name="Henrissat B."/>
            <person name="Hsieh H.M."/>
            <person name="Youens-Clark K."/>
            <person name="Lutzoni F."/>
            <person name="Miadlikowska J."/>
            <person name="Eastwood D.C."/>
            <person name="Hamelin R.C."/>
            <person name="Grigoriev I.V."/>
            <person name="U'Ren J.M."/>
        </authorList>
    </citation>
    <scope>NUCLEOTIDE SEQUENCE [LARGE SCALE GENOMIC DNA]</scope>
    <source>
        <strain evidence="1 2">CBS 119005</strain>
    </source>
</reference>
<organism evidence="1 2">
    <name type="scientific">Hypoxylon rubiginosum</name>
    <dbReference type="NCBI Taxonomy" id="110542"/>
    <lineage>
        <taxon>Eukaryota</taxon>
        <taxon>Fungi</taxon>
        <taxon>Dikarya</taxon>
        <taxon>Ascomycota</taxon>
        <taxon>Pezizomycotina</taxon>
        <taxon>Sordariomycetes</taxon>
        <taxon>Xylariomycetidae</taxon>
        <taxon>Xylariales</taxon>
        <taxon>Hypoxylaceae</taxon>
        <taxon>Hypoxylon</taxon>
    </lineage>
</organism>
<sequence length="260" mass="29687">MLFPLAVCDLNQYLKHKPPPDVMSGIGIWLIEQMLGTCEAIEYLHEYISSEGESLPTRRIGFHHDLKPANILLFESGKANRPVWKLGDFGSGDVKYTAVKSTEELYNRKASTGDPVYSAPEHVVQGRVSRSKDIWSLGCIFLECLIWTLIQEQDAVKQFETARNKFSLDNPYNSPLYWCQKLQGKPYLNPEVVGALQGLDDSREVHKNYKAALNIVRQMLVVEPESRLNAVQLCKHFRSLQTRWTELWIIGLMDCRGTDD</sequence>
<accession>A0ACB9YHA2</accession>
<keyword evidence="2" id="KW-1185">Reference proteome</keyword>
<evidence type="ECO:0000313" key="1">
    <source>
        <dbReference type="EMBL" id="KAI4858506.1"/>
    </source>
</evidence>
<proteinExistence type="predicted"/>